<keyword evidence="9" id="KW-1185">Reference proteome</keyword>
<dbReference type="GO" id="GO:0015093">
    <property type="term" value="F:ferrous iron transmembrane transporter activity"/>
    <property type="evidence" value="ECO:0007669"/>
    <property type="project" value="TreeGrafter"/>
</dbReference>
<keyword evidence="5 6" id="KW-0472">Membrane</keyword>
<keyword evidence="2" id="KW-0813">Transport</keyword>
<evidence type="ECO:0000256" key="4">
    <source>
        <dbReference type="ARBA" id="ARBA00022989"/>
    </source>
</evidence>
<organism evidence="8 9">
    <name type="scientific">Sphingomonas parva</name>
    <dbReference type="NCBI Taxonomy" id="2555898"/>
    <lineage>
        <taxon>Bacteria</taxon>
        <taxon>Pseudomonadati</taxon>
        <taxon>Pseudomonadota</taxon>
        <taxon>Alphaproteobacteria</taxon>
        <taxon>Sphingomonadales</taxon>
        <taxon>Sphingomonadaceae</taxon>
        <taxon>Sphingomonas</taxon>
    </lineage>
</organism>
<protein>
    <submittedName>
        <fullName evidence="8">Cobalt transporter</fullName>
    </submittedName>
</protein>
<dbReference type="PANTHER" id="PTHR43840:SF15">
    <property type="entry name" value="MITOCHONDRIAL METAL TRANSPORTER 1-RELATED"/>
    <property type="match status" value="1"/>
</dbReference>
<dbReference type="RefSeq" id="WP_135083215.1">
    <property type="nucleotide sequence ID" value="NZ_SPDV01000002.1"/>
</dbReference>
<keyword evidence="4 6" id="KW-1133">Transmembrane helix</keyword>
<dbReference type="InterPro" id="IPR027469">
    <property type="entry name" value="Cation_efflux_TMD_sf"/>
</dbReference>
<evidence type="ECO:0000256" key="1">
    <source>
        <dbReference type="ARBA" id="ARBA00004141"/>
    </source>
</evidence>
<evidence type="ECO:0000259" key="7">
    <source>
        <dbReference type="Pfam" id="PF01545"/>
    </source>
</evidence>
<dbReference type="OrthoDB" id="9806522at2"/>
<feature type="transmembrane region" description="Helical" evidence="6">
    <location>
        <begin position="117"/>
        <end position="136"/>
    </location>
</feature>
<dbReference type="SUPFAM" id="SSF161111">
    <property type="entry name" value="Cation efflux protein transmembrane domain-like"/>
    <property type="match status" value="1"/>
</dbReference>
<dbReference type="Pfam" id="PF01545">
    <property type="entry name" value="Cation_efflux"/>
    <property type="match status" value="1"/>
</dbReference>
<dbReference type="Gene3D" id="1.20.1510.10">
    <property type="entry name" value="Cation efflux protein transmembrane domain"/>
    <property type="match status" value="1"/>
</dbReference>
<feature type="transmembrane region" description="Helical" evidence="6">
    <location>
        <begin position="74"/>
        <end position="91"/>
    </location>
</feature>
<proteinExistence type="predicted"/>
<evidence type="ECO:0000313" key="9">
    <source>
        <dbReference type="Proteomes" id="UP000298213"/>
    </source>
</evidence>
<feature type="transmembrane region" description="Helical" evidence="6">
    <location>
        <begin position="35"/>
        <end position="53"/>
    </location>
</feature>
<name>A0A4Y8ZVH9_9SPHN</name>
<evidence type="ECO:0000256" key="5">
    <source>
        <dbReference type="ARBA" id="ARBA00023136"/>
    </source>
</evidence>
<evidence type="ECO:0000256" key="6">
    <source>
        <dbReference type="SAM" id="Phobius"/>
    </source>
</evidence>
<comment type="caution">
    <text evidence="8">The sequence shown here is derived from an EMBL/GenBank/DDBJ whole genome shotgun (WGS) entry which is preliminary data.</text>
</comment>
<evidence type="ECO:0000256" key="3">
    <source>
        <dbReference type="ARBA" id="ARBA00022692"/>
    </source>
</evidence>
<dbReference type="GO" id="GO:0015086">
    <property type="term" value="F:cadmium ion transmembrane transporter activity"/>
    <property type="evidence" value="ECO:0007669"/>
    <property type="project" value="TreeGrafter"/>
</dbReference>
<dbReference type="PANTHER" id="PTHR43840">
    <property type="entry name" value="MITOCHONDRIAL METAL TRANSPORTER 1-RELATED"/>
    <property type="match status" value="1"/>
</dbReference>
<gene>
    <name evidence="8" type="ORF">E2493_02055</name>
</gene>
<comment type="subcellular location">
    <subcellularLocation>
        <location evidence="1">Membrane</location>
        <topology evidence="1">Multi-pass membrane protein</topology>
    </subcellularLocation>
</comment>
<dbReference type="InterPro" id="IPR058533">
    <property type="entry name" value="Cation_efflux_TM"/>
</dbReference>
<accession>A0A4Y8ZVH9</accession>
<reference evidence="8 9" key="1">
    <citation type="submission" date="2019-03" db="EMBL/GenBank/DDBJ databases">
        <title>Genome sequence of Sphingomonas sp. 17J27-24.</title>
        <authorList>
            <person name="Kim M."/>
            <person name="Maeng S."/>
            <person name="Sathiyaraj S."/>
        </authorList>
    </citation>
    <scope>NUCLEOTIDE SEQUENCE [LARGE SCALE GENOMIC DNA]</scope>
    <source>
        <strain evidence="8 9">17J27-24</strain>
    </source>
</reference>
<evidence type="ECO:0000313" key="8">
    <source>
        <dbReference type="EMBL" id="TFI60053.1"/>
    </source>
</evidence>
<dbReference type="GO" id="GO:0005886">
    <property type="term" value="C:plasma membrane"/>
    <property type="evidence" value="ECO:0007669"/>
    <property type="project" value="TreeGrafter"/>
</dbReference>
<dbReference type="InterPro" id="IPR050291">
    <property type="entry name" value="CDF_Transporter"/>
</dbReference>
<sequence length="293" mass="32034">MKRAERLEWWNIAFTISIVAVMGAVLGNSQTMKTAWVEDTLGLIPPAVFLVAIRFERRGADGGFPFGYARVHSLAFLIAAVALCGVGLFLLRDAISTLLTREHATVAGIDLFGREIWLGWLMIAAQTYAIIPPLIIGRLEQPLARRLQDEVLFTDSKMNKANWQTGAAGIVGIIGLGLGWWWADAAAAAFISLGIVADGWRALRVATAELVDGTPRALGCTGPDEEAGLLIRKLEAQYPGADIRLRETGRYIHAEVRGVTPDARQDLEALWPGDPKRSWRLAQLSFVPPDQEP</sequence>
<feature type="transmembrane region" description="Helical" evidence="6">
    <location>
        <begin position="9"/>
        <end position="29"/>
    </location>
</feature>
<dbReference type="GO" id="GO:0015341">
    <property type="term" value="F:zinc efflux antiporter activity"/>
    <property type="evidence" value="ECO:0007669"/>
    <property type="project" value="TreeGrafter"/>
</dbReference>
<keyword evidence="3 6" id="KW-0812">Transmembrane</keyword>
<dbReference type="EMBL" id="SPDV01000002">
    <property type="protein sequence ID" value="TFI60053.1"/>
    <property type="molecule type" value="Genomic_DNA"/>
</dbReference>
<dbReference type="AlphaFoldDB" id="A0A4Y8ZVH9"/>
<dbReference type="GO" id="GO:0006882">
    <property type="term" value="P:intracellular zinc ion homeostasis"/>
    <property type="evidence" value="ECO:0007669"/>
    <property type="project" value="TreeGrafter"/>
</dbReference>
<feature type="domain" description="Cation efflux protein transmembrane" evidence="7">
    <location>
        <begin position="13"/>
        <end position="211"/>
    </location>
</feature>
<evidence type="ECO:0000256" key="2">
    <source>
        <dbReference type="ARBA" id="ARBA00022448"/>
    </source>
</evidence>
<feature type="transmembrane region" description="Helical" evidence="6">
    <location>
        <begin position="166"/>
        <end position="183"/>
    </location>
</feature>
<dbReference type="Proteomes" id="UP000298213">
    <property type="component" value="Unassembled WGS sequence"/>
</dbReference>